<comment type="caution">
    <text evidence="1">The sequence shown here is derived from an EMBL/GenBank/DDBJ whole genome shotgun (WGS) entry which is preliminary data.</text>
</comment>
<reference evidence="1 2" key="1">
    <citation type="journal article" date="2018" name="Front. Plant Sci.">
        <title>Red Clover (Trifolium pratense) and Zigzag Clover (T. medium) - A Picture of Genomic Similarities and Differences.</title>
        <authorList>
            <person name="Dluhosova J."/>
            <person name="Istvanek J."/>
            <person name="Nedelnik J."/>
            <person name="Repkova J."/>
        </authorList>
    </citation>
    <scope>NUCLEOTIDE SEQUENCE [LARGE SCALE GENOMIC DNA]</scope>
    <source>
        <strain evidence="2">cv. 10/8</strain>
        <tissue evidence="1">Leaf</tissue>
    </source>
</reference>
<dbReference type="Proteomes" id="UP000265520">
    <property type="component" value="Unassembled WGS sequence"/>
</dbReference>
<dbReference type="EMBL" id="LXQA011174757">
    <property type="protein sequence ID" value="MCI87757.1"/>
    <property type="molecule type" value="Genomic_DNA"/>
</dbReference>
<name>A0A392VIL2_9FABA</name>
<proteinExistence type="predicted"/>
<keyword evidence="2" id="KW-1185">Reference proteome</keyword>
<dbReference type="AlphaFoldDB" id="A0A392VIL2"/>
<protein>
    <submittedName>
        <fullName evidence="1">WD repeat-containing protein 82-like</fullName>
    </submittedName>
</protein>
<sequence>WSSHIGVPWCLKWAPRRAMFAAASTVLTFWIPNNEPKAEYGGIDAEPGPQPQPLN</sequence>
<accession>A0A392VIL2</accession>
<organism evidence="1 2">
    <name type="scientific">Trifolium medium</name>
    <dbReference type="NCBI Taxonomy" id="97028"/>
    <lineage>
        <taxon>Eukaryota</taxon>
        <taxon>Viridiplantae</taxon>
        <taxon>Streptophyta</taxon>
        <taxon>Embryophyta</taxon>
        <taxon>Tracheophyta</taxon>
        <taxon>Spermatophyta</taxon>
        <taxon>Magnoliopsida</taxon>
        <taxon>eudicotyledons</taxon>
        <taxon>Gunneridae</taxon>
        <taxon>Pentapetalae</taxon>
        <taxon>rosids</taxon>
        <taxon>fabids</taxon>
        <taxon>Fabales</taxon>
        <taxon>Fabaceae</taxon>
        <taxon>Papilionoideae</taxon>
        <taxon>50 kb inversion clade</taxon>
        <taxon>NPAAA clade</taxon>
        <taxon>Hologalegina</taxon>
        <taxon>IRL clade</taxon>
        <taxon>Trifolieae</taxon>
        <taxon>Trifolium</taxon>
    </lineage>
</organism>
<feature type="non-terminal residue" evidence="1">
    <location>
        <position position="1"/>
    </location>
</feature>
<evidence type="ECO:0000313" key="1">
    <source>
        <dbReference type="EMBL" id="MCI87757.1"/>
    </source>
</evidence>
<evidence type="ECO:0000313" key="2">
    <source>
        <dbReference type="Proteomes" id="UP000265520"/>
    </source>
</evidence>